<dbReference type="PROSITE" id="PS50109">
    <property type="entry name" value="HIS_KIN"/>
    <property type="match status" value="1"/>
</dbReference>
<keyword evidence="12 13" id="KW-0472">Membrane</keyword>
<evidence type="ECO:0000313" key="17">
    <source>
        <dbReference type="Proteomes" id="UP001228376"/>
    </source>
</evidence>
<dbReference type="GO" id="GO:0016301">
    <property type="term" value="F:kinase activity"/>
    <property type="evidence" value="ECO:0007669"/>
    <property type="project" value="UniProtKB-KW"/>
</dbReference>
<evidence type="ECO:0000313" key="16">
    <source>
        <dbReference type="EMBL" id="MDY0405196.1"/>
    </source>
</evidence>
<evidence type="ECO:0000256" key="8">
    <source>
        <dbReference type="ARBA" id="ARBA00022777"/>
    </source>
</evidence>
<comment type="catalytic activity">
    <reaction evidence="1 13">
        <text>ATP + protein L-histidine = ADP + protein N-phospho-L-histidine.</text>
        <dbReference type="EC" id="2.7.13.3"/>
    </reaction>
</comment>
<evidence type="ECO:0000256" key="13">
    <source>
        <dbReference type="PIRNR" id="PIRNR037431"/>
    </source>
</evidence>
<feature type="domain" description="Histidine kinase" evidence="15">
    <location>
        <begin position="146"/>
        <end position="338"/>
    </location>
</feature>
<accession>A0ABU5CFY8</accession>
<evidence type="ECO:0000256" key="6">
    <source>
        <dbReference type="ARBA" id="ARBA00022692"/>
    </source>
</evidence>
<evidence type="ECO:0000259" key="15">
    <source>
        <dbReference type="PROSITE" id="PS50109"/>
    </source>
</evidence>
<protein>
    <recommendedName>
        <fullName evidence="13">Sensor histidine kinase</fullName>
        <ecNumber evidence="13">2.7.13.3</ecNumber>
    </recommendedName>
</protein>
<dbReference type="InterPro" id="IPR017202">
    <property type="entry name" value="LiaS/VraS"/>
</dbReference>
<keyword evidence="10 14" id="KW-1133">Transmembrane helix</keyword>
<dbReference type="EMBL" id="JAROCA020000001">
    <property type="protein sequence ID" value="MDY0405196.1"/>
    <property type="molecule type" value="Genomic_DNA"/>
</dbReference>
<dbReference type="Gene3D" id="1.20.5.1930">
    <property type="match status" value="1"/>
</dbReference>
<evidence type="ECO:0000256" key="7">
    <source>
        <dbReference type="ARBA" id="ARBA00022741"/>
    </source>
</evidence>
<comment type="caution">
    <text evidence="16">The sequence shown here is derived from an EMBL/GenBank/DDBJ whole genome shotgun (WGS) entry which is preliminary data.</text>
</comment>
<evidence type="ECO:0000256" key="3">
    <source>
        <dbReference type="ARBA" id="ARBA00022475"/>
    </source>
</evidence>
<keyword evidence="5 13" id="KW-0808">Transferase</keyword>
<dbReference type="SMART" id="SM00387">
    <property type="entry name" value="HATPase_c"/>
    <property type="match status" value="1"/>
</dbReference>
<evidence type="ECO:0000256" key="10">
    <source>
        <dbReference type="ARBA" id="ARBA00022989"/>
    </source>
</evidence>
<evidence type="ECO:0000256" key="4">
    <source>
        <dbReference type="ARBA" id="ARBA00022553"/>
    </source>
</evidence>
<dbReference type="RefSeq" id="WP_306065718.1">
    <property type="nucleotide sequence ID" value="NZ_JAROCA020000001.1"/>
</dbReference>
<dbReference type="EC" id="2.7.13.3" evidence="13"/>
<evidence type="ECO:0000256" key="9">
    <source>
        <dbReference type="ARBA" id="ARBA00022840"/>
    </source>
</evidence>
<keyword evidence="7 13" id="KW-0547">Nucleotide-binding</keyword>
<evidence type="ECO:0000256" key="11">
    <source>
        <dbReference type="ARBA" id="ARBA00023012"/>
    </source>
</evidence>
<dbReference type="InterPro" id="IPR003594">
    <property type="entry name" value="HATPase_dom"/>
</dbReference>
<dbReference type="Gene3D" id="3.30.565.10">
    <property type="entry name" value="Histidine kinase-like ATPase, C-terminal domain"/>
    <property type="match status" value="1"/>
</dbReference>
<dbReference type="InterPro" id="IPR005467">
    <property type="entry name" value="His_kinase_dom"/>
</dbReference>
<dbReference type="CDD" id="cd16917">
    <property type="entry name" value="HATPase_UhpB-NarQ-NarX-like"/>
    <property type="match status" value="1"/>
</dbReference>
<name>A0ABU5CFY8_9BACI</name>
<feature type="transmembrane region" description="Helical" evidence="14">
    <location>
        <begin position="48"/>
        <end position="71"/>
    </location>
</feature>
<gene>
    <name evidence="16" type="ORF">P5G51_007065</name>
</gene>
<keyword evidence="17" id="KW-1185">Reference proteome</keyword>
<keyword evidence="3 13" id="KW-1003">Cell membrane</keyword>
<dbReference type="Pfam" id="PF02518">
    <property type="entry name" value="HATPase_c"/>
    <property type="match status" value="1"/>
</dbReference>
<evidence type="ECO:0000256" key="2">
    <source>
        <dbReference type="ARBA" id="ARBA00004651"/>
    </source>
</evidence>
<sequence length="345" mass="39526">MSTFLRHVITAVIFSLLLTGLVMAVVLVAFPLKNWSMIWETSYFDIPFLVVPLGLALIAGLVLGITSAWYWQQRIKHLERKLTEIAEGQLTNEEENLYPELDKIETQVKAIQQKLQQHAQKARKSATERVTEREKFQDVIIQERNRLARELHDSVSQELFAASMMMSAMNETNPPEEPVRRQLQLVEKMIQQSQLEMRALLMHLRPVALKNKSIQEGTRQLLQELVQKVPMTITWKVEDFAVEKGIEDQLFRILQESVSNTLRHAKASELEIMLIKRDEHIILRVVDNGVGFDLEKEKTSSYGLNNMQERAEEIGGILKIISLPGQGTRLEVKVVNVGKGQDSHD</sequence>
<evidence type="ECO:0000256" key="12">
    <source>
        <dbReference type="ARBA" id="ARBA00023136"/>
    </source>
</evidence>
<organism evidence="16 17">
    <name type="scientific">Tigheibacillus jepli</name>
    <dbReference type="NCBI Taxonomy" id="3035914"/>
    <lineage>
        <taxon>Bacteria</taxon>
        <taxon>Bacillati</taxon>
        <taxon>Bacillota</taxon>
        <taxon>Bacilli</taxon>
        <taxon>Bacillales</taxon>
        <taxon>Bacillaceae</taxon>
        <taxon>Tigheibacillus</taxon>
    </lineage>
</organism>
<dbReference type="InterPro" id="IPR050482">
    <property type="entry name" value="Sensor_HK_TwoCompSys"/>
</dbReference>
<evidence type="ECO:0000256" key="5">
    <source>
        <dbReference type="ARBA" id="ARBA00022679"/>
    </source>
</evidence>
<dbReference type="InterPro" id="IPR011712">
    <property type="entry name" value="Sig_transdc_His_kin_sub3_dim/P"/>
</dbReference>
<dbReference type="PIRSF" id="PIRSF037431">
    <property type="entry name" value="STHK_LiaS"/>
    <property type="match status" value="1"/>
</dbReference>
<comment type="subcellular location">
    <subcellularLocation>
        <location evidence="2 13">Cell membrane</location>
        <topology evidence="2 13">Multi-pass membrane protein</topology>
    </subcellularLocation>
</comment>
<proteinExistence type="predicted"/>
<keyword evidence="9 13" id="KW-0067">ATP-binding</keyword>
<evidence type="ECO:0000256" key="14">
    <source>
        <dbReference type="SAM" id="Phobius"/>
    </source>
</evidence>
<dbReference type="PANTHER" id="PTHR24421">
    <property type="entry name" value="NITRATE/NITRITE SENSOR PROTEIN NARX-RELATED"/>
    <property type="match status" value="1"/>
</dbReference>
<reference evidence="16 17" key="1">
    <citation type="submission" date="2023-10" db="EMBL/GenBank/DDBJ databases">
        <title>179-bfca-hs.</title>
        <authorList>
            <person name="Miliotis G."/>
            <person name="Sengupta P."/>
            <person name="Hameed A."/>
            <person name="Chuvochina M."/>
            <person name="Mcdonagh F."/>
            <person name="Simpson A.C."/>
            <person name="Singh N.K."/>
            <person name="Rekha P.D."/>
            <person name="Raman K."/>
            <person name="Hugenholtz P."/>
            <person name="Venkateswaran K."/>
        </authorList>
    </citation>
    <scope>NUCLEOTIDE SEQUENCE [LARGE SCALE GENOMIC DNA]</scope>
    <source>
        <strain evidence="16 17">179-BFC-A-HS</strain>
    </source>
</reference>
<dbReference type="InterPro" id="IPR036890">
    <property type="entry name" value="HATPase_C_sf"/>
</dbReference>
<dbReference type="Proteomes" id="UP001228376">
    <property type="component" value="Unassembled WGS sequence"/>
</dbReference>
<dbReference type="Pfam" id="PF07730">
    <property type="entry name" value="HisKA_3"/>
    <property type="match status" value="1"/>
</dbReference>
<evidence type="ECO:0000256" key="1">
    <source>
        <dbReference type="ARBA" id="ARBA00000085"/>
    </source>
</evidence>
<keyword evidence="6 14" id="KW-0812">Transmembrane</keyword>
<dbReference type="SUPFAM" id="SSF55874">
    <property type="entry name" value="ATPase domain of HSP90 chaperone/DNA topoisomerase II/histidine kinase"/>
    <property type="match status" value="1"/>
</dbReference>
<keyword evidence="8 13" id="KW-0418">Kinase</keyword>
<keyword evidence="4" id="KW-0597">Phosphoprotein</keyword>
<dbReference type="PANTHER" id="PTHR24421:SF37">
    <property type="entry name" value="SENSOR HISTIDINE KINASE NARS"/>
    <property type="match status" value="1"/>
</dbReference>
<keyword evidence="11 13" id="KW-0902">Two-component regulatory system</keyword>